<dbReference type="RefSeq" id="XP_014145035.1">
    <property type="nucleotide sequence ID" value="XM_014289560.1"/>
</dbReference>
<feature type="non-terminal residue" evidence="3">
    <location>
        <position position="82"/>
    </location>
</feature>
<evidence type="ECO:0000256" key="1">
    <source>
        <dbReference type="SAM" id="Coils"/>
    </source>
</evidence>
<accession>A0A0L0F4M2</accession>
<feature type="region of interest" description="Disordered" evidence="2">
    <location>
        <begin position="1"/>
        <end position="26"/>
    </location>
</feature>
<sequence length="82" mass="9050">MACVQAGLSDDDFVGPAVPTTAYKSSDDTLEDKLRIIEERMRKTKDQLNNKGKEGDDAPVREAWMMELPPEHSLSIASNLTA</sequence>
<name>A0A0L0F4M2_9EUKA</name>
<dbReference type="EMBL" id="KQ249433">
    <property type="protein sequence ID" value="KNC71133.1"/>
    <property type="molecule type" value="Genomic_DNA"/>
</dbReference>
<evidence type="ECO:0000256" key="2">
    <source>
        <dbReference type="SAM" id="MobiDB-lite"/>
    </source>
</evidence>
<reference evidence="3 4" key="1">
    <citation type="submission" date="2011-02" db="EMBL/GenBank/DDBJ databases">
        <title>The Genome Sequence of Sphaeroforma arctica JP610.</title>
        <authorList>
            <consortium name="The Broad Institute Genome Sequencing Platform"/>
            <person name="Russ C."/>
            <person name="Cuomo C."/>
            <person name="Young S.K."/>
            <person name="Zeng Q."/>
            <person name="Gargeya S."/>
            <person name="Alvarado L."/>
            <person name="Berlin A."/>
            <person name="Chapman S.B."/>
            <person name="Chen Z."/>
            <person name="Freedman E."/>
            <person name="Gellesch M."/>
            <person name="Goldberg J."/>
            <person name="Griggs A."/>
            <person name="Gujja S."/>
            <person name="Heilman E."/>
            <person name="Heiman D."/>
            <person name="Howarth C."/>
            <person name="Mehta T."/>
            <person name="Neiman D."/>
            <person name="Pearson M."/>
            <person name="Roberts A."/>
            <person name="Saif S."/>
            <person name="Shea T."/>
            <person name="Shenoy N."/>
            <person name="Sisk P."/>
            <person name="Stolte C."/>
            <person name="Sykes S."/>
            <person name="White J."/>
            <person name="Yandava C."/>
            <person name="Burger G."/>
            <person name="Gray M.W."/>
            <person name="Holland P.W.H."/>
            <person name="King N."/>
            <person name="Lang F.B.F."/>
            <person name="Roger A.J."/>
            <person name="Ruiz-Trillo I."/>
            <person name="Haas B."/>
            <person name="Nusbaum C."/>
            <person name="Birren B."/>
        </authorList>
    </citation>
    <scope>NUCLEOTIDE SEQUENCE [LARGE SCALE GENOMIC DNA]</scope>
    <source>
        <strain evidence="3 4">JP610</strain>
    </source>
</reference>
<dbReference type="GeneID" id="25916835"/>
<organism evidence="3 4">
    <name type="scientific">Sphaeroforma arctica JP610</name>
    <dbReference type="NCBI Taxonomy" id="667725"/>
    <lineage>
        <taxon>Eukaryota</taxon>
        <taxon>Ichthyosporea</taxon>
        <taxon>Ichthyophonida</taxon>
        <taxon>Sphaeroforma</taxon>
    </lineage>
</organism>
<feature type="coiled-coil region" evidence="1">
    <location>
        <begin position="27"/>
        <end position="54"/>
    </location>
</feature>
<dbReference type="Proteomes" id="UP000054560">
    <property type="component" value="Unassembled WGS sequence"/>
</dbReference>
<evidence type="ECO:0000313" key="3">
    <source>
        <dbReference type="EMBL" id="KNC71133.1"/>
    </source>
</evidence>
<dbReference type="AlphaFoldDB" id="A0A0L0F4M2"/>
<proteinExistence type="predicted"/>
<evidence type="ECO:0000313" key="4">
    <source>
        <dbReference type="Proteomes" id="UP000054560"/>
    </source>
</evidence>
<keyword evidence="1" id="KW-0175">Coiled coil</keyword>
<gene>
    <name evidence="3" type="ORF">SARC_16331</name>
</gene>
<protein>
    <submittedName>
        <fullName evidence="3">Uncharacterized protein</fullName>
    </submittedName>
</protein>
<keyword evidence="4" id="KW-1185">Reference proteome</keyword>